<evidence type="ECO:0000256" key="5">
    <source>
        <dbReference type="ARBA" id="ARBA00023004"/>
    </source>
</evidence>
<sequence>MQRTAKPEWLKVRPPAGERYGHIRQRVRQLGLATVCEEARCPNIAECWGGGTATIMLMGEICTRGCRFCHVKTGRPPALDAAEPQKVAGLIGELGLDYIVLTSVDRDDLPDGGAAHFASTVRALKTRVPEILVEVLIPDFRGDQAAIEALVASRPDVVAHNIETTEPLTPAVRDRRATYAQSLGVLYDAKALGARFTKSSLMLGLGEAEADVIKTLRDLRAVDCDIVTFGQYLQPSRKHLPVREFVTPARFAWYQDAAEVMGFAFVASGPLVRSSYRAGELFIQGRIRGAGTDFAQGPPLIDLPLV</sequence>
<evidence type="ECO:0000313" key="10">
    <source>
        <dbReference type="EMBL" id="MBM3274168.1"/>
    </source>
</evidence>
<name>A0A937X2P0_9BACT</name>
<feature type="binding site" evidence="8">
    <location>
        <position position="47"/>
    </location>
    <ligand>
        <name>[4Fe-4S] cluster</name>
        <dbReference type="ChEBI" id="CHEBI:49883"/>
        <label>1</label>
    </ligand>
</feature>
<keyword evidence="5 8" id="KW-0408">Iron</keyword>
<feature type="binding site" evidence="8">
    <location>
        <position position="62"/>
    </location>
    <ligand>
        <name>[4Fe-4S] cluster</name>
        <dbReference type="ChEBI" id="CHEBI:49883"/>
        <label>2</label>
        <note>4Fe-4S-S-AdoMet</note>
    </ligand>
</feature>
<dbReference type="PANTHER" id="PTHR10949:SF0">
    <property type="entry name" value="LIPOYL SYNTHASE, MITOCHONDRIAL"/>
    <property type="match status" value="1"/>
</dbReference>
<keyword evidence="2 8" id="KW-0808">Transferase</keyword>
<dbReference type="SMART" id="SM00729">
    <property type="entry name" value="Elp3"/>
    <property type="match status" value="1"/>
</dbReference>
<dbReference type="AlphaFoldDB" id="A0A937X2P0"/>
<dbReference type="GO" id="GO:0005737">
    <property type="term" value="C:cytoplasm"/>
    <property type="evidence" value="ECO:0007669"/>
    <property type="project" value="UniProtKB-SubCell"/>
</dbReference>
<comment type="function">
    <text evidence="8">Catalyzes the radical-mediated insertion of two sulfur atoms into the C-6 and C-8 positions of the octanoyl moiety bound to the lipoyl domains of lipoate-dependent enzymes, thereby converting the octanoylated domains into lipoylated derivatives.</text>
</comment>
<organism evidence="10 11">
    <name type="scientific">Candidatus Tanganyikabacteria bacterium</name>
    <dbReference type="NCBI Taxonomy" id="2961651"/>
    <lineage>
        <taxon>Bacteria</taxon>
        <taxon>Bacillati</taxon>
        <taxon>Candidatus Sericytochromatia</taxon>
        <taxon>Candidatus Tanganyikabacteria</taxon>
    </lineage>
</organism>
<keyword evidence="3 8" id="KW-0949">S-adenosyl-L-methionine</keyword>
<dbReference type="GO" id="GO:0051539">
    <property type="term" value="F:4 iron, 4 sulfur cluster binding"/>
    <property type="evidence" value="ECO:0007669"/>
    <property type="project" value="UniProtKB-UniRule"/>
</dbReference>
<feature type="binding site" evidence="8">
    <location>
        <position position="36"/>
    </location>
    <ligand>
        <name>[4Fe-4S] cluster</name>
        <dbReference type="ChEBI" id="CHEBI:49883"/>
        <label>1</label>
    </ligand>
</feature>
<dbReference type="InterPro" id="IPR003698">
    <property type="entry name" value="Lipoyl_synth"/>
</dbReference>
<dbReference type="NCBIfam" id="NF004019">
    <property type="entry name" value="PRK05481.1"/>
    <property type="match status" value="1"/>
</dbReference>
<accession>A0A937X2P0</accession>
<dbReference type="GO" id="GO:0009249">
    <property type="term" value="P:protein lipoylation"/>
    <property type="evidence" value="ECO:0007669"/>
    <property type="project" value="UniProtKB-UniRule"/>
</dbReference>
<keyword evidence="8" id="KW-0963">Cytoplasm</keyword>
<dbReference type="NCBIfam" id="NF009544">
    <property type="entry name" value="PRK12928.1"/>
    <property type="match status" value="1"/>
</dbReference>
<evidence type="ECO:0000259" key="9">
    <source>
        <dbReference type="PROSITE" id="PS51918"/>
    </source>
</evidence>
<dbReference type="InterPro" id="IPR058240">
    <property type="entry name" value="rSAM_sf"/>
</dbReference>
<dbReference type="PROSITE" id="PS51918">
    <property type="entry name" value="RADICAL_SAM"/>
    <property type="match status" value="1"/>
</dbReference>
<dbReference type="InterPro" id="IPR013785">
    <property type="entry name" value="Aldolase_TIM"/>
</dbReference>
<dbReference type="SUPFAM" id="SSF102114">
    <property type="entry name" value="Radical SAM enzymes"/>
    <property type="match status" value="1"/>
</dbReference>
<dbReference type="HAMAP" id="MF_00206">
    <property type="entry name" value="Lipoyl_synth"/>
    <property type="match status" value="1"/>
</dbReference>
<dbReference type="NCBIfam" id="TIGR00510">
    <property type="entry name" value="lipA"/>
    <property type="match status" value="1"/>
</dbReference>
<evidence type="ECO:0000256" key="2">
    <source>
        <dbReference type="ARBA" id="ARBA00022679"/>
    </source>
</evidence>
<comment type="similarity">
    <text evidence="8">Belongs to the radical SAM superfamily. Lipoyl synthase family.</text>
</comment>
<keyword evidence="1 8" id="KW-0004">4Fe-4S</keyword>
<feature type="binding site" evidence="8">
    <location>
        <position position="41"/>
    </location>
    <ligand>
        <name>[4Fe-4S] cluster</name>
        <dbReference type="ChEBI" id="CHEBI:49883"/>
        <label>1</label>
    </ligand>
</feature>
<comment type="cofactor">
    <cofactor evidence="8">
        <name>[4Fe-4S] cluster</name>
        <dbReference type="ChEBI" id="CHEBI:49883"/>
    </cofactor>
    <text evidence="8">Binds 2 [4Fe-4S] clusters per subunit. One cluster is coordinated with 3 cysteines and an exchangeable S-adenosyl-L-methionine.</text>
</comment>
<dbReference type="EC" id="2.8.1.8" evidence="8"/>
<dbReference type="PIRSF" id="PIRSF005963">
    <property type="entry name" value="Lipoyl_synth"/>
    <property type="match status" value="1"/>
</dbReference>
<dbReference type="GO" id="GO:0046872">
    <property type="term" value="F:metal ion binding"/>
    <property type="evidence" value="ECO:0007669"/>
    <property type="project" value="UniProtKB-KW"/>
</dbReference>
<evidence type="ECO:0000256" key="1">
    <source>
        <dbReference type="ARBA" id="ARBA00022485"/>
    </source>
</evidence>
<dbReference type="InterPro" id="IPR007197">
    <property type="entry name" value="rSAM"/>
</dbReference>
<comment type="pathway">
    <text evidence="8">Protein modification; protein lipoylation via endogenous pathway; protein N(6)-(lipoyl)lysine from octanoyl-[acyl-carrier-protein]: step 2/2.</text>
</comment>
<evidence type="ECO:0000256" key="3">
    <source>
        <dbReference type="ARBA" id="ARBA00022691"/>
    </source>
</evidence>
<evidence type="ECO:0000256" key="6">
    <source>
        <dbReference type="ARBA" id="ARBA00023014"/>
    </source>
</evidence>
<keyword evidence="6 8" id="KW-0411">Iron-sulfur</keyword>
<feature type="domain" description="Radical SAM core" evidence="9">
    <location>
        <begin position="48"/>
        <end position="264"/>
    </location>
</feature>
<evidence type="ECO:0000313" key="11">
    <source>
        <dbReference type="Proteomes" id="UP000703893"/>
    </source>
</evidence>
<dbReference type="EMBL" id="VGJX01000140">
    <property type="protein sequence ID" value="MBM3274168.1"/>
    <property type="molecule type" value="Genomic_DNA"/>
</dbReference>
<proteinExistence type="inferred from homology"/>
<dbReference type="Gene3D" id="3.20.20.70">
    <property type="entry name" value="Aldolase class I"/>
    <property type="match status" value="1"/>
</dbReference>
<dbReference type="InterPro" id="IPR006638">
    <property type="entry name" value="Elp3/MiaA/NifB-like_rSAM"/>
</dbReference>
<evidence type="ECO:0000256" key="8">
    <source>
        <dbReference type="HAMAP-Rule" id="MF_00206"/>
    </source>
</evidence>
<evidence type="ECO:0000256" key="7">
    <source>
        <dbReference type="ARBA" id="ARBA00047326"/>
    </source>
</evidence>
<dbReference type="SFLD" id="SFLDF00271">
    <property type="entry name" value="lipoyl_synthase"/>
    <property type="match status" value="1"/>
</dbReference>
<feature type="binding site" evidence="8">
    <location>
        <position position="66"/>
    </location>
    <ligand>
        <name>[4Fe-4S] cluster</name>
        <dbReference type="ChEBI" id="CHEBI:49883"/>
        <label>2</label>
        <note>4Fe-4S-S-AdoMet</note>
    </ligand>
</feature>
<comment type="subcellular location">
    <subcellularLocation>
        <location evidence="8">Cytoplasm</location>
    </subcellularLocation>
</comment>
<comment type="catalytic activity">
    <reaction evidence="7 8">
        <text>[[Fe-S] cluster scaffold protein carrying a second [4Fe-4S](2+) cluster] + N(6)-octanoyl-L-lysyl-[protein] + 2 oxidized [2Fe-2S]-[ferredoxin] + 2 S-adenosyl-L-methionine + 4 H(+) = [[Fe-S] cluster scaffold protein] + N(6)-[(R)-dihydrolipoyl]-L-lysyl-[protein] + 4 Fe(3+) + 2 hydrogen sulfide + 2 5'-deoxyadenosine + 2 L-methionine + 2 reduced [2Fe-2S]-[ferredoxin]</text>
        <dbReference type="Rhea" id="RHEA:16585"/>
        <dbReference type="Rhea" id="RHEA-COMP:9928"/>
        <dbReference type="Rhea" id="RHEA-COMP:10000"/>
        <dbReference type="Rhea" id="RHEA-COMP:10001"/>
        <dbReference type="Rhea" id="RHEA-COMP:10475"/>
        <dbReference type="Rhea" id="RHEA-COMP:14568"/>
        <dbReference type="Rhea" id="RHEA-COMP:14569"/>
        <dbReference type="ChEBI" id="CHEBI:15378"/>
        <dbReference type="ChEBI" id="CHEBI:17319"/>
        <dbReference type="ChEBI" id="CHEBI:29034"/>
        <dbReference type="ChEBI" id="CHEBI:29919"/>
        <dbReference type="ChEBI" id="CHEBI:33722"/>
        <dbReference type="ChEBI" id="CHEBI:33737"/>
        <dbReference type="ChEBI" id="CHEBI:33738"/>
        <dbReference type="ChEBI" id="CHEBI:57844"/>
        <dbReference type="ChEBI" id="CHEBI:59789"/>
        <dbReference type="ChEBI" id="CHEBI:78809"/>
        <dbReference type="ChEBI" id="CHEBI:83100"/>
        <dbReference type="EC" id="2.8.1.8"/>
    </reaction>
</comment>
<keyword evidence="4 8" id="KW-0479">Metal-binding</keyword>
<dbReference type="Proteomes" id="UP000703893">
    <property type="component" value="Unassembled WGS sequence"/>
</dbReference>
<reference evidence="10 11" key="1">
    <citation type="submission" date="2019-03" db="EMBL/GenBank/DDBJ databases">
        <title>Lake Tanganyika Metagenome-Assembled Genomes (MAGs).</title>
        <authorList>
            <person name="Tran P."/>
        </authorList>
    </citation>
    <scope>NUCLEOTIDE SEQUENCE [LARGE SCALE GENOMIC DNA]</scope>
    <source>
        <strain evidence="10">K_DeepCast_65m_m2_236</strain>
    </source>
</reference>
<dbReference type="SFLD" id="SFLDS00029">
    <property type="entry name" value="Radical_SAM"/>
    <property type="match status" value="1"/>
</dbReference>
<feature type="binding site" evidence="8">
    <location>
        <position position="69"/>
    </location>
    <ligand>
        <name>[4Fe-4S] cluster</name>
        <dbReference type="ChEBI" id="CHEBI:49883"/>
        <label>2</label>
        <note>4Fe-4S-S-AdoMet</note>
    </ligand>
</feature>
<dbReference type="SFLD" id="SFLDG01058">
    <property type="entry name" value="lipoyl_synthase_like"/>
    <property type="match status" value="1"/>
</dbReference>
<feature type="binding site" evidence="8">
    <location>
        <position position="275"/>
    </location>
    <ligand>
        <name>[4Fe-4S] cluster</name>
        <dbReference type="ChEBI" id="CHEBI:49883"/>
        <label>1</label>
    </ligand>
</feature>
<dbReference type="GO" id="GO:0016992">
    <property type="term" value="F:lipoate synthase activity"/>
    <property type="evidence" value="ECO:0007669"/>
    <property type="project" value="UniProtKB-UniRule"/>
</dbReference>
<dbReference type="PANTHER" id="PTHR10949">
    <property type="entry name" value="LIPOYL SYNTHASE"/>
    <property type="match status" value="1"/>
</dbReference>
<comment type="caution">
    <text evidence="10">The sequence shown here is derived from an EMBL/GenBank/DDBJ whole genome shotgun (WGS) entry which is preliminary data.</text>
</comment>
<dbReference type="InterPro" id="IPR031691">
    <property type="entry name" value="LIAS_N"/>
</dbReference>
<evidence type="ECO:0000256" key="4">
    <source>
        <dbReference type="ARBA" id="ARBA00022723"/>
    </source>
</evidence>
<dbReference type="Pfam" id="PF04055">
    <property type="entry name" value="Radical_SAM"/>
    <property type="match status" value="1"/>
</dbReference>
<protein>
    <recommendedName>
        <fullName evidence="8">Lipoyl synthase</fullName>
        <ecNumber evidence="8">2.8.1.8</ecNumber>
    </recommendedName>
    <alternativeName>
        <fullName evidence="8">Lip-syn</fullName>
        <shortName evidence="8">LS</shortName>
    </alternativeName>
    <alternativeName>
        <fullName evidence="8">Lipoate synthase</fullName>
    </alternativeName>
    <alternativeName>
        <fullName evidence="8">Lipoic acid synthase</fullName>
    </alternativeName>
    <alternativeName>
        <fullName evidence="8">Sulfur insertion protein LipA</fullName>
    </alternativeName>
</protein>
<dbReference type="Pfam" id="PF16881">
    <property type="entry name" value="LIAS_N"/>
    <property type="match status" value="1"/>
</dbReference>
<gene>
    <name evidence="8 10" type="primary">lipA</name>
    <name evidence="10" type="ORF">FJZ00_03380</name>
</gene>